<feature type="compositionally biased region" description="Basic residues" evidence="1">
    <location>
        <begin position="131"/>
        <end position="143"/>
    </location>
</feature>
<feature type="compositionally biased region" description="Basic residues" evidence="1">
    <location>
        <begin position="218"/>
        <end position="235"/>
    </location>
</feature>
<proteinExistence type="predicted"/>
<feature type="region of interest" description="Disordered" evidence="1">
    <location>
        <begin position="1"/>
        <end position="78"/>
    </location>
</feature>
<reference evidence="2" key="1">
    <citation type="submission" date="2020-02" db="EMBL/GenBank/DDBJ databases">
        <authorList>
            <person name="Meier V. D."/>
        </authorList>
    </citation>
    <scope>NUCLEOTIDE SEQUENCE</scope>
    <source>
        <strain evidence="2">AVDCRST_MAG10</strain>
    </source>
</reference>
<feature type="non-terminal residue" evidence="2">
    <location>
        <position position="254"/>
    </location>
</feature>
<sequence length="254" mass="26979">ACVRRARRPGGKPLGSDPLALVGARPGAQPGGRPQPSDRADRRRRPSAARPLPVAVGAHRPTADPGPGPHRPPHQPLRIGVRAGTADRALGGPLVHRAVPRPEAGTRWRTCGLQLGLGFDLRGGQRPPDRCRRRHRRLPRPRRGAIPLREGPPAGDQQRAARHPRPADHLRRGRAGVRLGPGPHLEDREGAAGGGDHPASSGAQDRCPPQRGPGQRVGPHRRPRAAPVRACRRPSRATACPSPGSCAPRPPSSV</sequence>
<accession>A0A6J4HD57</accession>
<evidence type="ECO:0000256" key="1">
    <source>
        <dbReference type="SAM" id="MobiDB-lite"/>
    </source>
</evidence>
<gene>
    <name evidence="2" type="ORF">AVDCRST_MAG10-580</name>
</gene>
<feature type="compositionally biased region" description="Basic residues" evidence="1">
    <location>
        <begin position="1"/>
        <end position="10"/>
    </location>
</feature>
<feature type="region of interest" description="Disordered" evidence="1">
    <location>
        <begin position="117"/>
        <end position="254"/>
    </location>
</feature>
<evidence type="ECO:0000313" key="2">
    <source>
        <dbReference type="EMBL" id="CAA9220086.1"/>
    </source>
</evidence>
<dbReference type="AlphaFoldDB" id="A0A6J4HD57"/>
<feature type="compositionally biased region" description="Low complexity" evidence="1">
    <location>
        <begin position="23"/>
        <end position="35"/>
    </location>
</feature>
<organism evidence="2">
    <name type="scientific">uncultured Acidimicrobiales bacterium</name>
    <dbReference type="NCBI Taxonomy" id="310071"/>
    <lineage>
        <taxon>Bacteria</taxon>
        <taxon>Bacillati</taxon>
        <taxon>Actinomycetota</taxon>
        <taxon>Acidimicrobiia</taxon>
        <taxon>Acidimicrobiales</taxon>
        <taxon>environmental samples</taxon>
    </lineage>
</organism>
<feature type="non-terminal residue" evidence="2">
    <location>
        <position position="1"/>
    </location>
</feature>
<dbReference type="EMBL" id="CADCTB010000040">
    <property type="protein sequence ID" value="CAA9220086.1"/>
    <property type="molecule type" value="Genomic_DNA"/>
</dbReference>
<feature type="compositionally biased region" description="Low complexity" evidence="1">
    <location>
        <begin position="204"/>
        <end position="217"/>
    </location>
</feature>
<protein>
    <submittedName>
        <fullName evidence="2">Type II/IV secretion system protein TadC, associated with Flp pilus assembly</fullName>
    </submittedName>
</protein>
<name>A0A6J4HD57_9ACTN</name>